<dbReference type="EMBL" id="JAAMPC010000013">
    <property type="protein sequence ID" value="KAG2269410.1"/>
    <property type="molecule type" value="Genomic_DNA"/>
</dbReference>
<evidence type="ECO:0000313" key="2">
    <source>
        <dbReference type="Proteomes" id="UP000886595"/>
    </source>
</evidence>
<keyword evidence="2" id="KW-1185">Reference proteome</keyword>
<reference evidence="1 2" key="1">
    <citation type="submission" date="2020-02" db="EMBL/GenBank/DDBJ databases">
        <authorList>
            <person name="Ma Q."/>
            <person name="Huang Y."/>
            <person name="Song X."/>
            <person name="Pei D."/>
        </authorList>
    </citation>
    <scope>NUCLEOTIDE SEQUENCE [LARGE SCALE GENOMIC DNA]</scope>
    <source>
        <strain evidence="1">Sxm20200214</strain>
        <tissue evidence="1">Leaf</tissue>
    </source>
</reference>
<evidence type="ECO:0000313" key="1">
    <source>
        <dbReference type="EMBL" id="KAG2269410.1"/>
    </source>
</evidence>
<comment type="caution">
    <text evidence="1">The sequence shown here is derived from an EMBL/GenBank/DDBJ whole genome shotgun (WGS) entry which is preliminary data.</text>
</comment>
<name>A0A8X7QIS5_BRACI</name>
<dbReference type="AlphaFoldDB" id="A0A8X7QIS5"/>
<proteinExistence type="predicted"/>
<sequence>MVQRFQIWSIWYLDHVLEARNVIAQRIANRVTSKRIYQSYIATGGPKWLKDLIAYEAWNAAPLP</sequence>
<accession>A0A8X7QIS5</accession>
<dbReference type="Proteomes" id="UP000886595">
    <property type="component" value="Unassembled WGS sequence"/>
</dbReference>
<organism evidence="1 2">
    <name type="scientific">Brassica carinata</name>
    <name type="common">Ethiopian mustard</name>
    <name type="synonym">Abyssinian cabbage</name>
    <dbReference type="NCBI Taxonomy" id="52824"/>
    <lineage>
        <taxon>Eukaryota</taxon>
        <taxon>Viridiplantae</taxon>
        <taxon>Streptophyta</taxon>
        <taxon>Embryophyta</taxon>
        <taxon>Tracheophyta</taxon>
        <taxon>Spermatophyta</taxon>
        <taxon>Magnoliopsida</taxon>
        <taxon>eudicotyledons</taxon>
        <taxon>Gunneridae</taxon>
        <taxon>Pentapetalae</taxon>
        <taxon>rosids</taxon>
        <taxon>malvids</taxon>
        <taxon>Brassicales</taxon>
        <taxon>Brassicaceae</taxon>
        <taxon>Brassiceae</taxon>
        <taxon>Brassica</taxon>
    </lineage>
</organism>
<gene>
    <name evidence="1" type="ORF">Bca52824_063965</name>
</gene>
<protein>
    <submittedName>
        <fullName evidence="1">Uncharacterized protein</fullName>
    </submittedName>
</protein>